<gene>
    <name evidence="7" type="ORF">GCM10022422_22280</name>
</gene>
<evidence type="ECO:0000256" key="1">
    <source>
        <dbReference type="ARBA" id="ARBA00004442"/>
    </source>
</evidence>
<keyword evidence="8" id="KW-1185">Reference proteome</keyword>
<sequence>MKKSILLLISITSFSFSSYAQQAKVNSGDKKYDNYAYIDAIKTFEKVANKGYKSEDMFKKLGNAYYFNSEFENAAKWYKELFAMNTSVEPEYYYRYAQCLKSIGQITEANKFLDEFNAKSKNDSRGKLYKENLNYLDQIKANSGRYKIEDAGVNSKYSDYGSFVYNNKLYFASARDTGNFVKRKHTWTGEYFTNIYNADLDPSTGGASKVNKFKSAINTKFHEASPLFTRDGKTVYFTRNNYINGKKGKDDNKTTLIKLYKAELGKDNKWINIAELPFNSDNYSTAHPALSPDEKTLYFASDMPGSIGQSDLYKVSINPNGGYGAPENLGNTINTEGKETFPYLTSENEIYFASDGHPGLGGLDVFVANIDNNGKISNIQNVGSDVNSPKDDFAYIIDPETRRGFFSSNKEGGQGSDDIYKFLETKRLKCIQELEGIITDAETGVVLSDTKVSLFGSDMSLKSSAISDASGKYTFSVECGKMYFVRAEKPEYSTKELTVTIGTESGKTTLPIQLEKSTCKVTVGDDLGKCFGIKMIYFDLDKSNIRREAALDLEKILAVMNDYPNMKIDVRSHTDSRASHQYNEALSDRRAKSTIQWLVKNGIAPNRLTGKGYGENQLVNKCADGVKCTEEEHQANRRSEFIITAL</sequence>
<dbReference type="SUPFAM" id="SSF82171">
    <property type="entry name" value="DPP6 N-terminal domain-like"/>
    <property type="match status" value="1"/>
</dbReference>
<keyword evidence="2 4" id="KW-0472">Membrane</keyword>
<dbReference type="InterPro" id="IPR011990">
    <property type="entry name" value="TPR-like_helical_dom_sf"/>
</dbReference>
<dbReference type="PRINTS" id="PR01021">
    <property type="entry name" value="OMPADOMAIN"/>
</dbReference>
<feature type="signal peptide" evidence="5">
    <location>
        <begin position="1"/>
        <end position="20"/>
    </location>
</feature>
<dbReference type="Pfam" id="PF13620">
    <property type="entry name" value="CarboxypepD_reg"/>
    <property type="match status" value="1"/>
</dbReference>
<organism evidence="7 8">
    <name type="scientific">Flavobacterium ginsengisoli</name>
    <dbReference type="NCBI Taxonomy" id="871694"/>
    <lineage>
        <taxon>Bacteria</taxon>
        <taxon>Pseudomonadati</taxon>
        <taxon>Bacteroidota</taxon>
        <taxon>Flavobacteriia</taxon>
        <taxon>Flavobacteriales</taxon>
        <taxon>Flavobacteriaceae</taxon>
        <taxon>Flavobacterium</taxon>
    </lineage>
</organism>
<accession>A0ABP7FKX6</accession>
<dbReference type="PANTHER" id="PTHR30329">
    <property type="entry name" value="STATOR ELEMENT OF FLAGELLAR MOTOR COMPLEX"/>
    <property type="match status" value="1"/>
</dbReference>
<dbReference type="Gene3D" id="3.30.1330.60">
    <property type="entry name" value="OmpA-like domain"/>
    <property type="match status" value="1"/>
</dbReference>
<dbReference type="InterPro" id="IPR008969">
    <property type="entry name" value="CarboxyPept-like_regulatory"/>
</dbReference>
<dbReference type="SUPFAM" id="SSF103088">
    <property type="entry name" value="OmpA-like"/>
    <property type="match status" value="1"/>
</dbReference>
<dbReference type="SUPFAM" id="SSF48452">
    <property type="entry name" value="TPR-like"/>
    <property type="match status" value="1"/>
</dbReference>
<dbReference type="InterPro" id="IPR011659">
    <property type="entry name" value="WD40"/>
</dbReference>
<dbReference type="InterPro" id="IPR006664">
    <property type="entry name" value="OMP_bac"/>
</dbReference>
<comment type="caution">
    <text evidence="7">The sequence shown here is derived from an EMBL/GenBank/DDBJ whole genome shotgun (WGS) entry which is preliminary data.</text>
</comment>
<feature type="domain" description="OmpA-like" evidence="6">
    <location>
        <begin position="525"/>
        <end position="646"/>
    </location>
</feature>
<dbReference type="Gene3D" id="2.120.10.30">
    <property type="entry name" value="TolB, C-terminal domain"/>
    <property type="match status" value="1"/>
</dbReference>
<dbReference type="Gene3D" id="2.60.40.1120">
    <property type="entry name" value="Carboxypeptidase-like, regulatory domain"/>
    <property type="match status" value="1"/>
</dbReference>
<evidence type="ECO:0000259" key="6">
    <source>
        <dbReference type="PROSITE" id="PS51123"/>
    </source>
</evidence>
<keyword evidence="5" id="KW-0732">Signal</keyword>
<dbReference type="SUPFAM" id="SSF49464">
    <property type="entry name" value="Carboxypeptidase regulatory domain-like"/>
    <property type="match status" value="1"/>
</dbReference>
<evidence type="ECO:0000256" key="2">
    <source>
        <dbReference type="ARBA" id="ARBA00023136"/>
    </source>
</evidence>
<evidence type="ECO:0000256" key="5">
    <source>
        <dbReference type="SAM" id="SignalP"/>
    </source>
</evidence>
<dbReference type="PANTHER" id="PTHR30329:SF21">
    <property type="entry name" value="LIPOPROTEIN YIAD-RELATED"/>
    <property type="match status" value="1"/>
</dbReference>
<protein>
    <submittedName>
        <fullName evidence="7">OmpA family protein</fullName>
    </submittedName>
</protein>
<feature type="chain" id="PRO_5045471036" evidence="5">
    <location>
        <begin position="21"/>
        <end position="646"/>
    </location>
</feature>
<dbReference type="PROSITE" id="PS51123">
    <property type="entry name" value="OMPA_2"/>
    <property type="match status" value="1"/>
</dbReference>
<dbReference type="EMBL" id="BAABDT010000004">
    <property type="protein sequence ID" value="GAA3738403.1"/>
    <property type="molecule type" value="Genomic_DNA"/>
</dbReference>
<dbReference type="CDD" id="cd07185">
    <property type="entry name" value="OmpA_C-like"/>
    <property type="match status" value="1"/>
</dbReference>
<dbReference type="InterPro" id="IPR011042">
    <property type="entry name" value="6-blade_b-propeller_TolB-like"/>
</dbReference>
<dbReference type="Pfam" id="PF00691">
    <property type="entry name" value="OmpA"/>
    <property type="match status" value="1"/>
</dbReference>
<evidence type="ECO:0000313" key="8">
    <source>
        <dbReference type="Proteomes" id="UP001501367"/>
    </source>
</evidence>
<dbReference type="Proteomes" id="UP001501367">
    <property type="component" value="Unassembled WGS sequence"/>
</dbReference>
<dbReference type="InterPro" id="IPR036737">
    <property type="entry name" value="OmpA-like_sf"/>
</dbReference>
<dbReference type="InterPro" id="IPR006665">
    <property type="entry name" value="OmpA-like"/>
</dbReference>
<evidence type="ECO:0000313" key="7">
    <source>
        <dbReference type="EMBL" id="GAA3738403.1"/>
    </source>
</evidence>
<comment type="subcellular location">
    <subcellularLocation>
        <location evidence="1">Cell outer membrane</location>
    </subcellularLocation>
</comment>
<name>A0ABP7FKX6_9FLAO</name>
<dbReference type="RefSeq" id="WP_278021450.1">
    <property type="nucleotide sequence ID" value="NZ_BAABDT010000004.1"/>
</dbReference>
<proteinExistence type="predicted"/>
<evidence type="ECO:0000256" key="3">
    <source>
        <dbReference type="ARBA" id="ARBA00023237"/>
    </source>
</evidence>
<dbReference type="Pfam" id="PF07676">
    <property type="entry name" value="PD40"/>
    <property type="match status" value="2"/>
</dbReference>
<reference evidence="8" key="1">
    <citation type="journal article" date="2019" name="Int. J. Syst. Evol. Microbiol.">
        <title>The Global Catalogue of Microorganisms (GCM) 10K type strain sequencing project: providing services to taxonomists for standard genome sequencing and annotation.</title>
        <authorList>
            <consortium name="The Broad Institute Genomics Platform"/>
            <consortium name="The Broad Institute Genome Sequencing Center for Infectious Disease"/>
            <person name="Wu L."/>
            <person name="Ma J."/>
        </authorList>
    </citation>
    <scope>NUCLEOTIDE SEQUENCE [LARGE SCALE GENOMIC DNA]</scope>
    <source>
        <strain evidence="8">JCM 17336</strain>
    </source>
</reference>
<dbReference type="InterPro" id="IPR050330">
    <property type="entry name" value="Bact_OuterMem_StrucFunc"/>
</dbReference>
<evidence type="ECO:0000256" key="4">
    <source>
        <dbReference type="PROSITE-ProRule" id="PRU00473"/>
    </source>
</evidence>
<keyword evidence="3" id="KW-0998">Cell outer membrane</keyword>
<dbReference type="Gene3D" id="1.25.40.10">
    <property type="entry name" value="Tetratricopeptide repeat domain"/>
    <property type="match status" value="1"/>
</dbReference>